<evidence type="ECO:0000256" key="1">
    <source>
        <dbReference type="SAM" id="MobiDB-lite"/>
    </source>
</evidence>
<feature type="compositionally biased region" description="Basic and acidic residues" evidence="1">
    <location>
        <begin position="154"/>
        <end position="167"/>
    </location>
</feature>
<dbReference type="EMBL" id="LR031874">
    <property type="protein sequence ID" value="VDD21249.1"/>
    <property type="molecule type" value="Genomic_DNA"/>
</dbReference>
<accession>A0A3P6DQ17</accession>
<dbReference type="AlphaFoldDB" id="A0A3P6DQ17"/>
<gene>
    <name evidence="2" type="ORF">BOLC2T07633H</name>
</gene>
<reference evidence="2" key="1">
    <citation type="submission" date="2018-11" db="EMBL/GenBank/DDBJ databases">
        <authorList>
            <consortium name="Genoscope - CEA"/>
            <person name="William W."/>
        </authorList>
    </citation>
    <scope>NUCLEOTIDE SEQUENCE</scope>
</reference>
<name>A0A3P6DQ17_BRAOL</name>
<evidence type="ECO:0000313" key="2">
    <source>
        <dbReference type="EMBL" id="VDD21249.1"/>
    </source>
</evidence>
<feature type="region of interest" description="Disordered" evidence="1">
    <location>
        <begin position="58"/>
        <end position="77"/>
    </location>
</feature>
<protein>
    <submittedName>
        <fullName evidence="2">Uncharacterized protein</fullName>
    </submittedName>
</protein>
<proteinExistence type="predicted"/>
<feature type="compositionally biased region" description="Basic residues" evidence="1">
    <location>
        <begin position="168"/>
        <end position="177"/>
    </location>
</feature>
<sequence>MEEVMEDLHHVTRQYLSCPDLVEAAARRQRVSFGDASGQMEETAASIIAAETRRHALFSQSRGPESNPNTPPPPLNHEFPLRDITLPAPTDNCSPMIEENTYAAGEDTEIDLKYREVDTTPRRESEGPTKLKSIVISHVLGPDEVPLIPQEPVEQVREDETLKDFQNKVKRRVRKPTLTRPSGNSPNILRGASSKKRKISQIQNSPARGAGPSKGPRSSVQKKATSDGASAVPPKNSRSNNPNPPINLIPARTKRSSDFRASPHLAP</sequence>
<feature type="region of interest" description="Disordered" evidence="1">
    <location>
        <begin position="151"/>
        <end position="267"/>
    </location>
</feature>
<organism evidence="2">
    <name type="scientific">Brassica oleracea</name>
    <name type="common">Wild cabbage</name>
    <dbReference type="NCBI Taxonomy" id="3712"/>
    <lineage>
        <taxon>Eukaryota</taxon>
        <taxon>Viridiplantae</taxon>
        <taxon>Streptophyta</taxon>
        <taxon>Embryophyta</taxon>
        <taxon>Tracheophyta</taxon>
        <taxon>Spermatophyta</taxon>
        <taxon>Magnoliopsida</taxon>
        <taxon>eudicotyledons</taxon>
        <taxon>Gunneridae</taxon>
        <taxon>Pentapetalae</taxon>
        <taxon>rosids</taxon>
        <taxon>malvids</taxon>
        <taxon>Brassicales</taxon>
        <taxon>Brassicaceae</taxon>
        <taxon>Brassiceae</taxon>
        <taxon>Brassica</taxon>
    </lineage>
</organism>